<evidence type="ECO:0008006" key="3">
    <source>
        <dbReference type="Google" id="ProtNLM"/>
    </source>
</evidence>
<dbReference type="InterPro" id="IPR011051">
    <property type="entry name" value="RmlC_Cupin_sf"/>
</dbReference>
<protein>
    <recommendedName>
        <fullName evidence="3">Cupin</fullName>
    </recommendedName>
</protein>
<gene>
    <name evidence="1" type="ORF">PSDVSF_26330</name>
</gene>
<dbReference type="InterPro" id="IPR014710">
    <property type="entry name" value="RmlC-like_jellyroll"/>
</dbReference>
<dbReference type="RefSeq" id="WP_229591364.1">
    <property type="nucleotide sequence ID" value="NZ_AP024485.1"/>
</dbReference>
<keyword evidence="2" id="KW-1185">Reference proteome</keyword>
<dbReference type="EMBL" id="AP024485">
    <property type="protein sequence ID" value="BCS89391.1"/>
    <property type="molecule type" value="Genomic_DNA"/>
</dbReference>
<proteinExistence type="predicted"/>
<sequence length="128" mass="13636">MSDLFTSIMSGTISHTDKETDVASLDWNQHPTFAGVALKHLITGAETEGRFSAHLVRLDAGAEIGDHIHQDSWELHEITGGSGHCLLNGKIIPYTKGMVGVIPEKAPHTVQAGSSGLTILAKFIPALL</sequence>
<reference evidence="1" key="1">
    <citation type="journal article" date="2022" name="Arch. Microbiol.">
        <title>Pseudodesulfovibrio sediminis sp. nov., a mesophilic and neutrophilic sulfate-reducing bacterium isolated from sediment of a brackish lake.</title>
        <authorList>
            <person name="Takahashi A."/>
            <person name="Kojima H."/>
            <person name="Watanabe M."/>
            <person name="Fukui M."/>
        </authorList>
    </citation>
    <scope>NUCLEOTIDE SEQUENCE</scope>
    <source>
        <strain evidence="1">SF6</strain>
    </source>
</reference>
<evidence type="ECO:0000313" key="1">
    <source>
        <dbReference type="EMBL" id="BCS89391.1"/>
    </source>
</evidence>
<evidence type="ECO:0000313" key="2">
    <source>
        <dbReference type="Proteomes" id="UP001053296"/>
    </source>
</evidence>
<accession>A0ABN6EW90</accession>
<dbReference type="SUPFAM" id="SSF51182">
    <property type="entry name" value="RmlC-like cupins"/>
    <property type="match status" value="1"/>
</dbReference>
<organism evidence="1 2">
    <name type="scientific">Pseudodesulfovibrio sediminis</name>
    <dbReference type="NCBI Taxonomy" id="2810563"/>
    <lineage>
        <taxon>Bacteria</taxon>
        <taxon>Pseudomonadati</taxon>
        <taxon>Thermodesulfobacteriota</taxon>
        <taxon>Desulfovibrionia</taxon>
        <taxon>Desulfovibrionales</taxon>
        <taxon>Desulfovibrionaceae</taxon>
    </lineage>
</organism>
<dbReference type="Proteomes" id="UP001053296">
    <property type="component" value="Chromosome"/>
</dbReference>
<name>A0ABN6EW90_9BACT</name>
<dbReference type="Gene3D" id="2.60.120.10">
    <property type="entry name" value="Jelly Rolls"/>
    <property type="match status" value="1"/>
</dbReference>